<dbReference type="InterPro" id="IPR000089">
    <property type="entry name" value="Biotin_lipoyl"/>
</dbReference>
<evidence type="ECO:0000256" key="1">
    <source>
        <dbReference type="ARBA" id="ARBA00023267"/>
    </source>
</evidence>
<dbReference type="PROSITE" id="PS50968">
    <property type="entry name" value="BIOTINYL_LIPOYL"/>
    <property type="match status" value="1"/>
</dbReference>
<name>A0A1I3BXG7_9RHOB</name>
<organism evidence="3 4">
    <name type="scientific">Albimonas pacifica</name>
    <dbReference type="NCBI Taxonomy" id="1114924"/>
    <lineage>
        <taxon>Bacteria</taxon>
        <taxon>Pseudomonadati</taxon>
        <taxon>Pseudomonadota</taxon>
        <taxon>Alphaproteobacteria</taxon>
        <taxon>Rhodobacterales</taxon>
        <taxon>Paracoccaceae</taxon>
        <taxon>Albimonas</taxon>
    </lineage>
</organism>
<dbReference type="RefSeq" id="WP_092857314.1">
    <property type="nucleotide sequence ID" value="NZ_FOQH01000001.1"/>
</dbReference>
<reference evidence="3 4" key="1">
    <citation type="submission" date="2016-10" db="EMBL/GenBank/DDBJ databases">
        <authorList>
            <person name="de Groot N.N."/>
        </authorList>
    </citation>
    <scope>NUCLEOTIDE SEQUENCE [LARGE SCALE GENOMIC DNA]</scope>
    <source>
        <strain evidence="3 4">CGMCC 1.11030</strain>
    </source>
</reference>
<dbReference type="EMBL" id="FOQH01000001">
    <property type="protein sequence ID" value="SFH66903.1"/>
    <property type="molecule type" value="Genomic_DNA"/>
</dbReference>
<accession>A0A1I3BXG7</accession>
<dbReference type="STRING" id="1114924.SAMN05216258_101413"/>
<dbReference type="InterPro" id="IPR050709">
    <property type="entry name" value="Biotin_Carboxyl_Carrier/Decarb"/>
</dbReference>
<gene>
    <name evidence="3" type="ORF">SAMN05216258_101413</name>
</gene>
<dbReference type="InterPro" id="IPR011053">
    <property type="entry name" value="Single_hybrid_motif"/>
</dbReference>
<keyword evidence="4" id="KW-1185">Reference proteome</keyword>
<dbReference type="Gene3D" id="2.40.50.100">
    <property type="match status" value="1"/>
</dbReference>
<dbReference type="Proteomes" id="UP000199377">
    <property type="component" value="Unassembled WGS sequence"/>
</dbReference>
<sequence length="73" mass="7424">MSEIELESEVAGVVLSLTAAAGATVAEGDEIMVIESMKMEIPVLATGPGVLASLAVEEGEAVSEGQVLARIRP</sequence>
<evidence type="ECO:0000313" key="4">
    <source>
        <dbReference type="Proteomes" id="UP000199377"/>
    </source>
</evidence>
<evidence type="ECO:0000313" key="3">
    <source>
        <dbReference type="EMBL" id="SFH66903.1"/>
    </source>
</evidence>
<feature type="domain" description="Lipoyl-binding" evidence="2">
    <location>
        <begin position="1"/>
        <end position="72"/>
    </location>
</feature>
<dbReference type="OrthoDB" id="163546at2"/>
<dbReference type="CDD" id="cd06850">
    <property type="entry name" value="biotinyl_domain"/>
    <property type="match status" value="1"/>
</dbReference>
<protein>
    <submittedName>
        <fullName evidence="3">Biotin-requiring enzyme</fullName>
    </submittedName>
</protein>
<keyword evidence="1" id="KW-0092">Biotin</keyword>
<dbReference type="AlphaFoldDB" id="A0A1I3BXG7"/>
<evidence type="ECO:0000259" key="2">
    <source>
        <dbReference type="PROSITE" id="PS50968"/>
    </source>
</evidence>
<dbReference type="PANTHER" id="PTHR45266:SF3">
    <property type="entry name" value="OXALOACETATE DECARBOXYLASE ALPHA CHAIN"/>
    <property type="match status" value="1"/>
</dbReference>
<proteinExistence type="predicted"/>
<dbReference type="Pfam" id="PF00364">
    <property type="entry name" value="Biotin_lipoyl"/>
    <property type="match status" value="1"/>
</dbReference>
<dbReference type="SUPFAM" id="SSF51230">
    <property type="entry name" value="Single hybrid motif"/>
    <property type="match status" value="1"/>
</dbReference>
<dbReference type="PANTHER" id="PTHR45266">
    <property type="entry name" value="OXALOACETATE DECARBOXYLASE ALPHA CHAIN"/>
    <property type="match status" value="1"/>
</dbReference>